<feature type="transmembrane region" description="Helical" evidence="8">
    <location>
        <begin position="408"/>
        <end position="427"/>
    </location>
</feature>
<evidence type="ECO:0000256" key="4">
    <source>
        <dbReference type="ARBA" id="ARBA00022692"/>
    </source>
</evidence>
<protein>
    <submittedName>
        <fullName evidence="10">MHS family MFS transporter</fullName>
    </submittedName>
</protein>
<evidence type="ECO:0000256" key="1">
    <source>
        <dbReference type="ARBA" id="ARBA00004651"/>
    </source>
</evidence>
<dbReference type="GO" id="GO:0022857">
    <property type="term" value="F:transmembrane transporter activity"/>
    <property type="evidence" value="ECO:0007669"/>
    <property type="project" value="InterPro"/>
</dbReference>
<dbReference type="InterPro" id="IPR005829">
    <property type="entry name" value="Sugar_transporter_CS"/>
</dbReference>
<evidence type="ECO:0000259" key="9">
    <source>
        <dbReference type="PROSITE" id="PS50850"/>
    </source>
</evidence>
<dbReference type="PROSITE" id="PS00216">
    <property type="entry name" value="SUGAR_TRANSPORT_1"/>
    <property type="match status" value="1"/>
</dbReference>
<dbReference type="GO" id="GO:0005886">
    <property type="term" value="C:plasma membrane"/>
    <property type="evidence" value="ECO:0007669"/>
    <property type="project" value="UniProtKB-SubCell"/>
</dbReference>
<feature type="transmembrane region" description="Helical" evidence="8">
    <location>
        <begin position="217"/>
        <end position="238"/>
    </location>
</feature>
<evidence type="ECO:0000256" key="3">
    <source>
        <dbReference type="ARBA" id="ARBA00022475"/>
    </source>
</evidence>
<feature type="compositionally biased region" description="Pro residues" evidence="7">
    <location>
        <begin position="1"/>
        <end position="18"/>
    </location>
</feature>
<dbReference type="InterPro" id="IPR020846">
    <property type="entry name" value="MFS_dom"/>
</dbReference>
<feature type="transmembrane region" description="Helical" evidence="8">
    <location>
        <begin position="46"/>
        <end position="65"/>
    </location>
</feature>
<reference evidence="10" key="1">
    <citation type="submission" date="2021-02" db="EMBL/GenBank/DDBJ databases">
        <title>Taxonomy, biology and ecology of Rhodococcus bacteria occurring in California pistachio and other woody hosts as revealed by genome sequence analyses.</title>
        <authorList>
            <person name="Riely B."/>
            <person name="Gai Y."/>
        </authorList>
    </citation>
    <scope>NUCLEOTIDE SEQUENCE</scope>
    <source>
        <strain evidence="10">BP-295</strain>
    </source>
</reference>
<feature type="domain" description="Major facilitator superfamily (MFS) profile" evidence="9">
    <location>
        <begin position="31"/>
        <end position="458"/>
    </location>
</feature>
<keyword evidence="3" id="KW-1003">Cell membrane</keyword>
<dbReference type="AlphaFoldDB" id="A0AAW4G9Z5"/>
<comment type="caution">
    <text evidence="10">The sequence shown here is derived from an EMBL/GenBank/DDBJ whole genome shotgun (WGS) entry which is preliminary data.</text>
</comment>
<evidence type="ECO:0000256" key="6">
    <source>
        <dbReference type="ARBA" id="ARBA00023136"/>
    </source>
</evidence>
<keyword evidence="4 8" id="KW-0812">Transmembrane</keyword>
<feature type="region of interest" description="Disordered" evidence="7">
    <location>
        <begin position="1"/>
        <end position="25"/>
    </location>
</feature>
<feature type="transmembrane region" description="Helical" evidence="8">
    <location>
        <begin position="185"/>
        <end position="205"/>
    </location>
</feature>
<feature type="transmembrane region" description="Helical" evidence="8">
    <location>
        <begin position="276"/>
        <end position="298"/>
    </location>
</feature>
<organism evidence="10 11">
    <name type="scientific">Gordonia rubripertincta</name>
    <name type="common">Rhodococcus corallinus</name>
    <dbReference type="NCBI Taxonomy" id="36822"/>
    <lineage>
        <taxon>Bacteria</taxon>
        <taxon>Bacillati</taxon>
        <taxon>Actinomycetota</taxon>
        <taxon>Actinomycetes</taxon>
        <taxon>Mycobacteriales</taxon>
        <taxon>Gordoniaceae</taxon>
        <taxon>Gordonia</taxon>
    </lineage>
</organism>
<feature type="transmembrane region" description="Helical" evidence="8">
    <location>
        <begin position="367"/>
        <end position="387"/>
    </location>
</feature>
<comment type="subcellular location">
    <subcellularLocation>
        <location evidence="1">Cell membrane</location>
        <topology evidence="1">Multi-pass membrane protein</topology>
    </subcellularLocation>
</comment>
<feature type="transmembrane region" description="Helical" evidence="8">
    <location>
        <begin position="310"/>
        <end position="330"/>
    </location>
</feature>
<dbReference type="InterPro" id="IPR036259">
    <property type="entry name" value="MFS_trans_sf"/>
</dbReference>
<evidence type="ECO:0000256" key="2">
    <source>
        <dbReference type="ARBA" id="ARBA00022448"/>
    </source>
</evidence>
<dbReference type="SUPFAM" id="SSF103473">
    <property type="entry name" value="MFS general substrate transporter"/>
    <property type="match status" value="1"/>
</dbReference>
<dbReference type="PROSITE" id="PS50850">
    <property type="entry name" value="MFS"/>
    <property type="match status" value="1"/>
</dbReference>
<dbReference type="PANTHER" id="PTHR43045">
    <property type="entry name" value="SHIKIMATE TRANSPORTER"/>
    <property type="match status" value="1"/>
</dbReference>
<gene>
    <name evidence="10" type="ORF">JTZ10_19900</name>
</gene>
<evidence type="ECO:0000313" key="11">
    <source>
        <dbReference type="Proteomes" id="UP001195196"/>
    </source>
</evidence>
<feature type="transmembrane region" description="Helical" evidence="8">
    <location>
        <begin position="71"/>
        <end position="92"/>
    </location>
</feature>
<evidence type="ECO:0000256" key="7">
    <source>
        <dbReference type="SAM" id="MobiDB-lite"/>
    </source>
</evidence>
<dbReference type="Pfam" id="PF00083">
    <property type="entry name" value="Sugar_tr"/>
    <property type="match status" value="1"/>
</dbReference>
<keyword evidence="2" id="KW-0813">Transport</keyword>
<dbReference type="RefSeq" id="WP_204718734.1">
    <property type="nucleotide sequence ID" value="NZ_JAFFGU010000013.1"/>
</dbReference>
<dbReference type="InterPro" id="IPR005828">
    <property type="entry name" value="MFS_sugar_transport-like"/>
</dbReference>
<feature type="transmembrane region" description="Helical" evidence="8">
    <location>
        <begin position="342"/>
        <end position="361"/>
    </location>
</feature>
<evidence type="ECO:0000313" key="10">
    <source>
        <dbReference type="EMBL" id="MBM7280014.1"/>
    </source>
</evidence>
<evidence type="ECO:0000256" key="8">
    <source>
        <dbReference type="SAM" id="Phobius"/>
    </source>
</evidence>
<dbReference type="PROSITE" id="PS00217">
    <property type="entry name" value="SUGAR_TRANSPORT_2"/>
    <property type="match status" value="1"/>
</dbReference>
<keyword evidence="6 8" id="KW-0472">Membrane</keyword>
<accession>A0AAW4G9Z5</accession>
<dbReference type="PANTHER" id="PTHR43045:SF2">
    <property type="entry name" value="INNER MEMBRANE METABOLITE TRANSPORT PROTEIN YHJE"/>
    <property type="match status" value="1"/>
</dbReference>
<sequence>MTTIPADPPRADLPPDPQTAPDAKPTSLRRVAAASSIGTTIEFYDFFIYGTAAALVFPTVFFPAADEVTGTIASFATFAVAFFARPVGAMLFGHFGDRIGRKRTLVWTLLIMGIATVAIGLLPGYETGVFGIAESGIGIAAPIALVVLRFLQGFAVGGEWAGATLLTAEYAPPGKRGLYAMFPQLGPAFAFFLSSLTFLIASLTLGETSSAFLDYGWRIPFILSFALVAVGLWVRLAVAETPVFQEAQRRKALEAEKSDGPALPFMDAFRYQWKEILIAGGALASLFSLFYMGTAFLTNYGTKSLDLSRTFVLSAGMVAAIVFGLSTAASAMWSDRVGRRRVILTSCIIAIPWALVLFPILEIGGGFAFVVGLIGTLLIFGIAYGPAGALLPELFEARYRYTGAGMGYNLAGIFGGAIPPLIAAPLIAGPGAIWVGVLLAGLSAISVVCTILIVETKDKAMRAQVERTQPEPELVG</sequence>
<name>A0AAW4G9Z5_GORRU</name>
<keyword evidence="5 8" id="KW-1133">Transmembrane helix</keyword>
<feature type="transmembrane region" description="Helical" evidence="8">
    <location>
        <begin position="433"/>
        <end position="454"/>
    </location>
</feature>
<feature type="transmembrane region" description="Helical" evidence="8">
    <location>
        <begin position="128"/>
        <end position="151"/>
    </location>
</feature>
<feature type="transmembrane region" description="Helical" evidence="8">
    <location>
        <begin position="104"/>
        <end position="122"/>
    </location>
</feature>
<proteinExistence type="predicted"/>
<dbReference type="CDD" id="cd17369">
    <property type="entry name" value="MFS_ShiA_like"/>
    <property type="match status" value="1"/>
</dbReference>
<evidence type="ECO:0000256" key="5">
    <source>
        <dbReference type="ARBA" id="ARBA00022989"/>
    </source>
</evidence>
<dbReference type="Proteomes" id="UP001195196">
    <property type="component" value="Unassembled WGS sequence"/>
</dbReference>
<dbReference type="EMBL" id="JAFFGU010000013">
    <property type="protein sequence ID" value="MBM7280014.1"/>
    <property type="molecule type" value="Genomic_DNA"/>
</dbReference>
<dbReference type="Gene3D" id="1.20.1250.20">
    <property type="entry name" value="MFS general substrate transporter like domains"/>
    <property type="match status" value="1"/>
</dbReference>